<evidence type="ECO:0000313" key="2">
    <source>
        <dbReference type="Proteomes" id="UP000198727"/>
    </source>
</evidence>
<sequence>MPVRVLAWSGDDGTLSSMDATSDPIRTVRRRLRALGVSGRVPVQELAQALSDERRKSLRLVPVTLPCPVNGAVLITRQADVLCYADGWRMWVLHTIAHELSHLLLGHRGTELGADDTLRMLAPEIEPADVRRLLGRITHSTAEERAAEIAATYLVGNRLLDVLPTEEWIGHHLLRTWADGLMLPGDS</sequence>
<accession>A0A1I5ZCL4</accession>
<evidence type="ECO:0000313" key="1">
    <source>
        <dbReference type="EMBL" id="SFQ54183.1"/>
    </source>
</evidence>
<dbReference type="EMBL" id="FOWW01000009">
    <property type="protein sequence ID" value="SFQ54183.1"/>
    <property type="molecule type" value="Genomic_DNA"/>
</dbReference>
<evidence type="ECO:0008006" key="3">
    <source>
        <dbReference type="Google" id="ProtNLM"/>
    </source>
</evidence>
<proteinExistence type="predicted"/>
<organism evidence="1 2">
    <name type="scientific">Amycolatopsis arida</name>
    <dbReference type="NCBI Taxonomy" id="587909"/>
    <lineage>
        <taxon>Bacteria</taxon>
        <taxon>Bacillati</taxon>
        <taxon>Actinomycetota</taxon>
        <taxon>Actinomycetes</taxon>
        <taxon>Pseudonocardiales</taxon>
        <taxon>Pseudonocardiaceae</taxon>
        <taxon>Amycolatopsis</taxon>
    </lineage>
</organism>
<dbReference type="AlphaFoldDB" id="A0A1I5ZCL4"/>
<reference evidence="2" key="1">
    <citation type="submission" date="2016-10" db="EMBL/GenBank/DDBJ databases">
        <authorList>
            <person name="Varghese N."/>
            <person name="Submissions S."/>
        </authorList>
    </citation>
    <scope>NUCLEOTIDE SEQUENCE [LARGE SCALE GENOMIC DNA]</scope>
    <source>
        <strain evidence="2">CGMCC 4.5579</strain>
    </source>
</reference>
<keyword evidence="2" id="KW-1185">Reference proteome</keyword>
<gene>
    <name evidence="1" type="ORF">SAMN05421810_10943</name>
</gene>
<protein>
    <recommendedName>
        <fullName evidence="3">IrrE N-terminal-like domain-containing protein</fullName>
    </recommendedName>
</protein>
<dbReference type="Proteomes" id="UP000198727">
    <property type="component" value="Unassembled WGS sequence"/>
</dbReference>
<name>A0A1I5ZCL4_9PSEU</name>
<dbReference type="STRING" id="587909.SAMN05421810_10943"/>